<gene>
    <name evidence="2" type="ORF">D7X32_07160</name>
</gene>
<dbReference type="EMBL" id="RAWE01000016">
    <property type="protein sequence ID" value="RKH05685.1"/>
    <property type="molecule type" value="Genomic_DNA"/>
</dbReference>
<dbReference type="Proteomes" id="UP000268313">
    <property type="component" value="Unassembled WGS sequence"/>
</dbReference>
<sequence>MSLSMSSPSKSSQARRGLVLAAFLLAPLGHAVAAPTGPSGQPQELLDLPIPTGPLMVQCLLGSSVTTYNPGLTDTPQNVTRNINSTYTLCANLLGTPLFLTAGSGTGNVPVANASCQQAIEPPEPIQESFFWGDGGFTTVLFTQIGLRAKGTASEAVLIGTVTSGRFPNAVAMKTVTYVNGDPTNGCGQPGGLRELRGPSTLSFYLPTN</sequence>
<evidence type="ECO:0000313" key="3">
    <source>
        <dbReference type="Proteomes" id="UP000268313"/>
    </source>
</evidence>
<comment type="caution">
    <text evidence="2">The sequence shown here is derived from an EMBL/GenBank/DDBJ whole genome shotgun (WGS) entry which is preliminary data.</text>
</comment>
<protein>
    <recommendedName>
        <fullName evidence="4">Secreted protein</fullName>
    </recommendedName>
</protein>
<reference evidence="3" key="1">
    <citation type="submission" date="2018-09" db="EMBL/GenBank/DDBJ databases">
        <authorList>
            <person name="Livingstone P.G."/>
            <person name="Whitworth D.E."/>
        </authorList>
    </citation>
    <scope>NUCLEOTIDE SEQUENCE [LARGE SCALE GENOMIC DNA]</scope>
    <source>
        <strain evidence="3">CA043D</strain>
    </source>
</reference>
<dbReference type="OrthoDB" id="3683809at2"/>
<feature type="signal peptide" evidence="1">
    <location>
        <begin position="1"/>
        <end position="33"/>
    </location>
</feature>
<evidence type="ECO:0000256" key="1">
    <source>
        <dbReference type="SAM" id="SignalP"/>
    </source>
</evidence>
<keyword evidence="1" id="KW-0732">Signal</keyword>
<feature type="chain" id="PRO_5017464620" description="Secreted protein" evidence="1">
    <location>
        <begin position="34"/>
        <end position="209"/>
    </location>
</feature>
<dbReference type="AlphaFoldDB" id="A0A3A8KNE3"/>
<organism evidence="2 3">
    <name type="scientific">Corallococcus carmarthensis</name>
    <dbReference type="NCBI Taxonomy" id="2316728"/>
    <lineage>
        <taxon>Bacteria</taxon>
        <taxon>Pseudomonadati</taxon>
        <taxon>Myxococcota</taxon>
        <taxon>Myxococcia</taxon>
        <taxon>Myxococcales</taxon>
        <taxon>Cystobacterineae</taxon>
        <taxon>Myxococcaceae</taxon>
        <taxon>Corallococcus</taxon>
    </lineage>
</organism>
<evidence type="ECO:0008006" key="4">
    <source>
        <dbReference type="Google" id="ProtNLM"/>
    </source>
</evidence>
<dbReference type="RefSeq" id="WP_120601756.1">
    <property type="nucleotide sequence ID" value="NZ_RAWE01000016.1"/>
</dbReference>
<accession>A0A3A8KNE3</accession>
<keyword evidence="3" id="KW-1185">Reference proteome</keyword>
<name>A0A3A8KNE3_9BACT</name>
<evidence type="ECO:0000313" key="2">
    <source>
        <dbReference type="EMBL" id="RKH05685.1"/>
    </source>
</evidence>
<proteinExistence type="predicted"/>